<name>A0AAN4ZMT2_9BILA</name>
<organism evidence="1 2">
    <name type="scientific">Pristionchus mayeri</name>
    <dbReference type="NCBI Taxonomy" id="1317129"/>
    <lineage>
        <taxon>Eukaryota</taxon>
        <taxon>Metazoa</taxon>
        <taxon>Ecdysozoa</taxon>
        <taxon>Nematoda</taxon>
        <taxon>Chromadorea</taxon>
        <taxon>Rhabditida</taxon>
        <taxon>Rhabditina</taxon>
        <taxon>Diplogasteromorpha</taxon>
        <taxon>Diplogasteroidea</taxon>
        <taxon>Neodiplogasteridae</taxon>
        <taxon>Pristionchus</taxon>
    </lineage>
</organism>
<evidence type="ECO:0000313" key="1">
    <source>
        <dbReference type="EMBL" id="GMR43576.1"/>
    </source>
</evidence>
<sequence>MYVKPAPLGFLSPRCRACANEINGGAIATAPRQSMSLLGLMPSDDGSYDSATFCTLKCCYSFV</sequence>
<gene>
    <name evidence="1" type="ORF">PMAYCL1PPCAC_13771</name>
</gene>
<comment type="caution">
    <text evidence="1">The sequence shown here is derived from an EMBL/GenBank/DDBJ whole genome shotgun (WGS) entry which is preliminary data.</text>
</comment>
<dbReference type="Proteomes" id="UP001328107">
    <property type="component" value="Unassembled WGS sequence"/>
</dbReference>
<dbReference type="AlphaFoldDB" id="A0AAN4ZMT2"/>
<reference evidence="2" key="1">
    <citation type="submission" date="2022-10" db="EMBL/GenBank/DDBJ databases">
        <title>Genome assembly of Pristionchus species.</title>
        <authorList>
            <person name="Yoshida K."/>
            <person name="Sommer R.J."/>
        </authorList>
    </citation>
    <scope>NUCLEOTIDE SEQUENCE [LARGE SCALE GENOMIC DNA]</scope>
    <source>
        <strain evidence="2">RS5460</strain>
    </source>
</reference>
<protein>
    <submittedName>
        <fullName evidence="1">Uncharacterized protein</fullName>
    </submittedName>
</protein>
<accession>A0AAN4ZMT2</accession>
<feature type="non-terminal residue" evidence="1">
    <location>
        <position position="63"/>
    </location>
</feature>
<evidence type="ECO:0000313" key="2">
    <source>
        <dbReference type="Proteomes" id="UP001328107"/>
    </source>
</evidence>
<dbReference type="EMBL" id="BTRK01000003">
    <property type="protein sequence ID" value="GMR43576.1"/>
    <property type="molecule type" value="Genomic_DNA"/>
</dbReference>
<proteinExistence type="predicted"/>
<keyword evidence="2" id="KW-1185">Reference proteome</keyword>